<dbReference type="Pfam" id="PF14107">
    <property type="entry name" value="DUF4280"/>
    <property type="match status" value="1"/>
</dbReference>
<dbReference type="PATRIC" id="fig|1081904.3.peg.891"/>
<evidence type="ECO:0000256" key="1">
    <source>
        <dbReference type="SAM" id="MobiDB-lite"/>
    </source>
</evidence>
<protein>
    <submittedName>
        <fullName evidence="3">Pretoxin HINT domain protein</fullName>
    </submittedName>
</protein>
<comment type="caution">
    <text evidence="3">The sequence shown here is derived from an EMBL/GenBank/DDBJ whole genome shotgun (WGS) entry which is preliminary data.</text>
</comment>
<dbReference type="InterPro" id="IPR006141">
    <property type="entry name" value="Intein_N"/>
</dbReference>
<dbReference type="InterPro" id="IPR036844">
    <property type="entry name" value="Hint_dom_sf"/>
</dbReference>
<keyword evidence="4" id="KW-1185">Reference proteome</keyword>
<dbReference type="InterPro" id="IPR029476">
    <property type="entry name" value="DNase_NucA_NucB"/>
</dbReference>
<accession>U2LFS5</accession>
<sequence>MADQLEYVVRNALMVCDKGAAPAFFLPTHNTHIKIQGCLVANKLDKQPLVNIPTFGICSLTQKPCVPGCTEWQKTYKLRVKGQETLLFRSDMPCSLGGKIQFVTSGQVPLPDDAMEDIKALQEQGSKTDEDEGWGWLDAVELIPVVGSIVGAVREGMKGNWGMMAMNIGFLALDIAGLVSFGTTTAASSAGKAAVKAGVKVAAKSAAKTVAKQVGKSGLKTAVKLTAKGARKAFCKSIDKIVGKASLGKVCVFACFPAGTKINTAGGLKNIEEIKTGDKVWSYNELTGETGLQEIVRTMVREIDHTVELYTEEEIIETTVEHPFLTDNGWKDAADLQTGDKIRSRNEEDIEIKDVKFSYRPRKVYNFEVSNWHTYFVGALAWLVHNAEKCISKIFKISRKKYPNHVKLIEEAKREGLPTRLKRGAGKKAAKKNRYEAQKAIRKKQGGPKEGFDYDEYPYASTQQGGKGAKIKEVPSSENQEVGRNLGKFYKDNEIGNGDYFDIEIIE</sequence>
<evidence type="ECO:0000259" key="2">
    <source>
        <dbReference type="SMART" id="SM00306"/>
    </source>
</evidence>
<dbReference type="SMART" id="SM00306">
    <property type="entry name" value="HintN"/>
    <property type="match status" value="1"/>
</dbReference>
<dbReference type="EMBL" id="AWET01000017">
    <property type="protein sequence ID" value="ERK03131.1"/>
    <property type="molecule type" value="Genomic_DNA"/>
</dbReference>
<dbReference type="Gene3D" id="2.170.16.10">
    <property type="entry name" value="Hedgehog/Intein (Hint) domain"/>
    <property type="match status" value="1"/>
</dbReference>
<dbReference type="Pfam" id="PF07591">
    <property type="entry name" value="PT-HINT"/>
    <property type="match status" value="1"/>
</dbReference>
<evidence type="ECO:0000313" key="3">
    <source>
        <dbReference type="EMBL" id="ERK03131.1"/>
    </source>
</evidence>
<dbReference type="Proteomes" id="UP000016600">
    <property type="component" value="Unassembled WGS sequence"/>
</dbReference>
<feature type="region of interest" description="Disordered" evidence="1">
    <location>
        <begin position="459"/>
        <end position="479"/>
    </location>
</feature>
<gene>
    <name evidence="3" type="ORF">HMPREF1218_2018</name>
</gene>
<dbReference type="InterPro" id="IPR025460">
    <property type="entry name" value="DUF4280"/>
</dbReference>
<dbReference type="CDD" id="cd00081">
    <property type="entry name" value="Hint"/>
    <property type="match status" value="1"/>
</dbReference>
<dbReference type="GO" id="GO:0016539">
    <property type="term" value="P:intein-mediated protein splicing"/>
    <property type="evidence" value="ECO:0007669"/>
    <property type="project" value="InterPro"/>
</dbReference>
<feature type="domain" description="Hint" evidence="2">
    <location>
        <begin position="253"/>
        <end position="346"/>
    </location>
</feature>
<name>U2LFS5_9BACT</name>
<dbReference type="InterPro" id="IPR003587">
    <property type="entry name" value="Hint_dom_N"/>
</dbReference>
<dbReference type="PROSITE" id="PS50817">
    <property type="entry name" value="INTEIN_N_TER"/>
    <property type="match status" value="1"/>
</dbReference>
<dbReference type="AlphaFoldDB" id="U2LFS5"/>
<dbReference type="SUPFAM" id="SSF51294">
    <property type="entry name" value="Hedgehog/intein (Hint) domain"/>
    <property type="match status" value="1"/>
</dbReference>
<dbReference type="RefSeq" id="WP_021583551.1">
    <property type="nucleotide sequence ID" value="NZ_AWET01000017.1"/>
</dbReference>
<reference evidence="3 4" key="1">
    <citation type="submission" date="2013-08" db="EMBL/GenBank/DDBJ databases">
        <authorList>
            <person name="Durkin A.S."/>
            <person name="Haft D.R."/>
            <person name="McCorrison J."/>
            <person name="Torralba M."/>
            <person name="Gillis M."/>
            <person name="Haft D.H."/>
            <person name="Methe B."/>
            <person name="Sutton G."/>
            <person name="Nelson K.E."/>
        </authorList>
    </citation>
    <scope>NUCLEOTIDE SEQUENCE [LARGE SCALE GENOMIC DNA]</scope>
    <source>
        <strain evidence="3 4">F0068</strain>
    </source>
</reference>
<evidence type="ECO:0000313" key="4">
    <source>
        <dbReference type="Proteomes" id="UP000016600"/>
    </source>
</evidence>
<dbReference type="Pfam" id="PF14040">
    <property type="entry name" value="DNase_NucA_NucB"/>
    <property type="match status" value="1"/>
</dbReference>
<proteinExistence type="predicted"/>
<organism evidence="3 4">
    <name type="scientific">Hoylesella pleuritidis F0068</name>
    <dbReference type="NCBI Taxonomy" id="1081904"/>
    <lineage>
        <taxon>Bacteria</taxon>
        <taxon>Pseudomonadati</taxon>
        <taxon>Bacteroidota</taxon>
        <taxon>Bacteroidia</taxon>
        <taxon>Bacteroidales</taxon>
        <taxon>Prevotellaceae</taxon>
        <taxon>Hoylesella</taxon>
    </lineage>
</organism>